<dbReference type="InterPro" id="IPR027443">
    <property type="entry name" value="IPNS-like_sf"/>
</dbReference>
<dbReference type="Gene3D" id="2.60.120.330">
    <property type="entry name" value="B-lactam Antibiotic, Isopenicillin N Synthase, Chain"/>
    <property type="match status" value="1"/>
</dbReference>
<dbReference type="EC" id="3.6.1.1" evidence="3"/>
<evidence type="ECO:0000256" key="3">
    <source>
        <dbReference type="ARBA" id="ARBA00012146"/>
    </source>
</evidence>
<accession>A0ABR2LK98</accession>
<protein>
    <recommendedName>
        <fullName evidence="3">inorganic diphosphatase</fullName>
        <ecNumber evidence="3">3.6.1.1</ecNumber>
    </recommendedName>
</protein>
<gene>
    <name evidence="8" type="primary">PPA</name>
    <name evidence="8" type="ORF">KSP40_PGU012986</name>
</gene>
<dbReference type="Gene3D" id="3.90.80.10">
    <property type="entry name" value="Inorganic pyrophosphatase"/>
    <property type="match status" value="1"/>
</dbReference>
<reference evidence="8 9" key="1">
    <citation type="journal article" date="2022" name="Nat. Plants">
        <title>Genomes of leafy and leafless Platanthera orchids illuminate the evolution of mycoheterotrophy.</title>
        <authorList>
            <person name="Li M.H."/>
            <person name="Liu K.W."/>
            <person name="Li Z."/>
            <person name="Lu H.C."/>
            <person name="Ye Q.L."/>
            <person name="Zhang D."/>
            <person name="Wang J.Y."/>
            <person name="Li Y.F."/>
            <person name="Zhong Z.M."/>
            <person name="Liu X."/>
            <person name="Yu X."/>
            <person name="Liu D.K."/>
            <person name="Tu X.D."/>
            <person name="Liu B."/>
            <person name="Hao Y."/>
            <person name="Liao X.Y."/>
            <person name="Jiang Y.T."/>
            <person name="Sun W.H."/>
            <person name="Chen J."/>
            <person name="Chen Y.Q."/>
            <person name="Ai Y."/>
            <person name="Zhai J.W."/>
            <person name="Wu S.S."/>
            <person name="Zhou Z."/>
            <person name="Hsiao Y.Y."/>
            <person name="Wu W.L."/>
            <person name="Chen Y.Y."/>
            <person name="Lin Y.F."/>
            <person name="Hsu J.L."/>
            <person name="Li C.Y."/>
            <person name="Wang Z.W."/>
            <person name="Zhao X."/>
            <person name="Zhong W.Y."/>
            <person name="Ma X.K."/>
            <person name="Ma L."/>
            <person name="Huang J."/>
            <person name="Chen G.Z."/>
            <person name="Huang M.Z."/>
            <person name="Huang L."/>
            <person name="Peng D.H."/>
            <person name="Luo Y.B."/>
            <person name="Zou S.Q."/>
            <person name="Chen S.P."/>
            <person name="Lan S."/>
            <person name="Tsai W.C."/>
            <person name="Van de Peer Y."/>
            <person name="Liu Z.J."/>
        </authorList>
    </citation>
    <scope>NUCLEOTIDE SEQUENCE [LARGE SCALE GENOMIC DNA]</scope>
    <source>
        <strain evidence="8">Lor288</strain>
    </source>
</reference>
<organism evidence="8 9">
    <name type="scientific">Platanthera guangdongensis</name>
    <dbReference type="NCBI Taxonomy" id="2320717"/>
    <lineage>
        <taxon>Eukaryota</taxon>
        <taxon>Viridiplantae</taxon>
        <taxon>Streptophyta</taxon>
        <taxon>Embryophyta</taxon>
        <taxon>Tracheophyta</taxon>
        <taxon>Spermatophyta</taxon>
        <taxon>Magnoliopsida</taxon>
        <taxon>Liliopsida</taxon>
        <taxon>Asparagales</taxon>
        <taxon>Orchidaceae</taxon>
        <taxon>Orchidoideae</taxon>
        <taxon>Orchideae</taxon>
        <taxon>Orchidinae</taxon>
        <taxon>Platanthera</taxon>
    </lineage>
</organism>
<evidence type="ECO:0000256" key="2">
    <source>
        <dbReference type="ARBA" id="ARBA00006220"/>
    </source>
</evidence>
<dbReference type="SUPFAM" id="SSF50324">
    <property type="entry name" value="Inorganic pyrophosphatase"/>
    <property type="match status" value="1"/>
</dbReference>
<keyword evidence="9" id="KW-1185">Reference proteome</keyword>
<keyword evidence="4" id="KW-0479">Metal-binding</keyword>
<evidence type="ECO:0000256" key="7">
    <source>
        <dbReference type="ARBA" id="ARBA00047820"/>
    </source>
</evidence>
<evidence type="ECO:0000256" key="5">
    <source>
        <dbReference type="ARBA" id="ARBA00022801"/>
    </source>
</evidence>
<dbReference type="Proteomes" id="UP001412067">
    <property type="component" value="Unassembled WGS sequence"/>
</dbReference>
<dbReference type="SUPFAM" id="SSF51197">
    <property type="entry name" value="Clavaminate synthase-like"/>
    <property type="match status" value="1"/>
</dbReference>
<comment type="similarity">
    <text evidence="2">Belongs to the PPase family.</text>
</comment>
<evidence type="ECO:0000256" key="6">
    <source>
        <dbReference type="ARBA" id="ARBA00022842"/>
    </source>
</evidence>
<dbReference type="PANTHER" id="PTHR10286">
    <property type="entry name" value="INORGANIC PYROPHOSPHATASE"/>
    <property type="match status" value="1"/>
</dbReference>
<sequence>MRRCCRLKGQEFDFSFVLVYEDLRNLASMLLWISAFYAPPTAPKDKETLELPADELISQDRLALPLVHAMVTLQQGLYFLQLVEQCEILLMKRKDKALYRLDRTQFDLTASRTENEALQGILYMAKSDVKAPPTAPKDKETLELPADELISQDRLALPLVDAKAPPTAPKDKETLELPADELISQDRLALPLVDAKARALDLDPDFFDKPEIFGEPIATLRLLHYEGKVSDPSLGIFGCGAHSDFGFITLLTTDDVICKDKDARPQVCLYFEARKSASSYKAFLLSMEERLLLFYRVSEKSQPAQESAVDYSIIRFNHLTNYLEQEPILPGCFLQAKAIGLMPMIDQGEKDDKIIVVCADDSEYLHYIDINELSPHRLAEIRRIFEYCILLYFALAFFDLIDSSSASEVHSWSYWWSIPDLIDSSSAQGM</sequence>
<evidence type="ECO:0000313" key="8">
    <source>
        <dbReference type="EMBL" id="KAK8942298.1"/>
    </source>
</evidence>
<dbReference type="InterPro" id="IPR008162">
    <property type="entry name" value="Pyrophosphatase"/>
</dbReference>
<comment type="catalytic activity">
    <reaction evidence="7">
        <text>diphosphate + H2O = 2 phosphate + H(+)</text>
        <dbReference type="Rhea" id="RHEA:24576"/>
        <dbReference type="ChEBI" id="CHEBI:15377"/>
        <dbReference type="ChEBI" id="CHEBI:15378"/>
        <dbReference type="ChEBI" id="CHEBI:33019"/>
        <dbReference type="ChEBI" id="CHEBI:43474"/>
        <dbReference type="EC" id="3.6.1.1"/>
    </reaction>
</comment>
<evidence type="ECO:0000256" key="4">
    <source>
        <dbReference type="ARBA" id="ARBA00022723"/>
    </source>
</evidence>
<name>A0ABR2LK98_9ASPA</name>
<evidence type="ECO:0000256" key="1">
    <source>
        <dbReference type="ARBA" id="ARBA00001946"/>
    </source>
</evidence>
<keyword evidence="5" id="KW-0378">Hydrolase</keyword>
<dbReference type="InterPro" id="IPR036649">
    <property type="entry name" value="Pyrophosphatase_sf"/>
</dbReference>
<dbReference type="Pfam" id="PF00719">
    <property type="entry name" value="Pyrophosphatase"/>
    <property type="match status" value="1"/>
</dbReference>
<comment type="caution">
    <text evidence="8">The sequence shown here is derived from an EMBL/GenBank/DDBJ whole genome shotgun (WGS) entry which is preliminary data.</text>
</comment>
<dbReference type="EMBL" id="JBBWWR010000019">
    <property type="protein sequence ID" value="KAK8942298.1"/>
    <property type="molecule type" value="Genomic_DNA"/>
</dbReference>
<keyword evidence="6" id="KW-0460">Magnesium</keyword>
<proteinExistence type="inferred from homology"/>
<comment type="cofactor">
    <cofactor evidence="1">
        <name>Mg(2+)</name>
        <dbReference type="ChEBI" id="CHEBI:18420"/>
    </cofactor>
</comment>
<evidence type="ECO:0000313" key="9">
    <source>
        <dbReference type="Proteomes" id="UP001412067"/>
    </source>
</evidence>